<gene>
    <name evidence="3" type="ORF">MELLADRAFT_60955</name>
</gene>
<dbReference type="InParanoid" id="F4RD28"/>
<keyword evidence="4" id="KW-1185">Reference proteome</keyword>
<keyword evidence="2" id="KW-0472">Membrane</keyword>
<dbReference type="RefSeq" id="XP_007406940.1">
    <property type="nucleotide sequence ID" value="XM_007406878.1"/>
</dbReference>
<evidence type="ECO:0000256" key="1">
    <source>
        <dbReference type="SAM" id="MobiDB-lite"/>
    </source>
</evidence>
<proteinExistence type="predicted"/>
<evidence type="ECO:0000313" key="4">
    <source>
        <dbReference type="Proteomes" id="UP000001072"/>
    </source>
</evidence>
<dbReference type="HOGENOM" id="CLU_649042_0_0_1"/>
<name>F4RD28_MELLP</name>
<dbReference type="OrthoDB" id="2498976at2759"/>
<organism evidence="4">
    <name type="scientific">Melampsora larici-populina (strain 98AG31 / pathotype 3-4-7)</name>
    <name type="common">Poplar leaf rust fungus</name>
    <dbReference type="NCBI Taxonomy" id="747676"/>
    <lineage>
        <taxon>Eukaryota</taxon>
        <taxon>Fungi</taxon>
        <taxon>Dikarya</taxon>
        <taxon>Basidiomycota</taxon>
        <taxon>Pucciniomycotina</taxon>
        <taxon>Pucciniomycetes</taxon>
        <taxon>Pucciniales</taxon>
        <taxon>Melampsoraceae</taxon>
        <taxon>Melampsora</taxon>
    </lineage>
</organism>
<dbReference type="VEuPathDB" id="FungiDB:MELLADRAFT_60955"/>
<evidence type="ECO:0000256" key="2">
    <source>
        <dbReference type="SAM" id="Phobius"/>
    </source>
</evidence>
<dbReference type="EMBL" id="GL883096">
    <property type="protein sequence ID" value="EGG09886.1"/>
    <property type="molecule type" value="Genomic_DNA"/>
</dbReference>
<sequence>MGSLFPPHQSTQLVHIPKKGHFLKWSCQKTSHQAISFLIFQKITTYCSHNRTTNLLIYLLIKANKSFAQTQRTDLPDNGLRFFPPDAVKTVAGTEPLKPSIVDETDSQRIVSIAIGLSILFSLFVISLVILICMSKRRKRKDKEILRRATWQITPQEDFSEKLPVVTVDNAKAVEEAPVSNTSFARLRDSTFTGQQRLIRQKDAPISTSDPDSNADFYFASSRPVTEESDKPLRSEASEPIYARRARSSWFTQPPLSKIPALPRSPSAPPPAKLPPDSSHLNPNLPPLIYVPEALPPSHENPAAANLDLDPSHLNPAPSTLHPSLVHAPGAMPSLNLHPPAAKLAPASSHLNPTAPTLLPPLVHVTQSIPAPNSNPPATKLAQNPSHLAARPSSLHPPLLEFPEALSPFNFDVGSRNSRIPPH</sequence>
<dbReference type="KEGG" id="mlr:MELLADRAFT_60955"/>
<dbReference type="Proteomes" id="UP000001072">
    <property type="component" value="Unassembled WGS sequence"/>
</dbReference>
<feature type="region of interest" description="Disordered" evidence="1">
    <location>
        <begin position="199"/>
        <end position="239"/>
    </location>
</feature>
<evidence type="ECO:0000313" key="3">
    <source>
        <dbReference type="EMBL" id="EGG09886.1"/>
    </source>
</evidence>
<feature type="compositionally biased region" description="Basic and acidic residues" evidence="1">
    <location>
        <begin position="225"/>
        <end position="237"/>
    </location>
</feature>
<accession>F4RD28</accession>
<dbReference type="GeneID" id="18929640"/>
<feature type="region of interest" description="Disordered" evidence="1">
    <location>
        <begin position="253"/>
        <end position="281"/>
    </location>
</feature>
<protein>
    <submittedName>
        <fullName evidence="3">Uncharacterized protein</fullName>
    </submittedName>
</protein>
<keyword evidence="2" id="KW-1133">Transmembrane helix</keyword>
<dbReference type="AlphaFoldDB" id="F4RD28"/>
<reference evidence="4" key="1">
    <citation type="journal article" date="2011" name="Proc. Natl. Acad. Sci. U.S.A.">
        <title>Obligate biotrophy features unraveled by the genomic analysis of rust fungi.</title>
        <authorList>
            <person name="Duplessis S."/>
            <person name="Cuomo C.A."/>
            <person name="Lin Y.-C."/>
            <person name="Aerts A."/>
            <person name="Tisserant E."/>
            <person name="Veneault-Fourrey C."/>
            <person name="Joly D.L."/>
            <person name="Hacquard S."/>
            <person name="Amselem J."/>
            <person name="Cantarel B.L."/>
            <person name="Chiu R."/>
            <person name="Coutinho P.M."/>
            <person name="Feau N."/>
            <person name="Field M."/>
            <person name="Frey P."/>
            <person name="Gelhaye E."/>
            <person name="Goldberg J."/>
            <person name="Grabherr M.G."/>
            <person name="Kodira C.D."/>
            <person name="Kohler A."/>
            <person name="Kuees U."/>
            <person name="Lindquist E.A."/>
            <person name="Lucas S.M."/>
            <person name="Mago R."/>
            <person name="Mauceli E."/>
            <person name="Morin E."/>
            <person name="Murat C."/>
            <person name="Pangilinan J.L."/>
            <person name="Park R."/>
            <person name="Pearson M."/>
            <person name="Quesneville H."/>
            <person name="Rouhier N."/>
            <person name="Sakthikumar S."/>
            <person name="Salamov A.A."/>
            <person name="Schmutz J."/>
            <person name="Selles B."/>
            <person name="Shapiro H."/>
            <person name="Tanguay P."/>
            <person name="Tuskan G.A."/>
            <person name="Henrissat B."/>
            <person name="Van de Peer Y."/>
            <person name="Rouze P."/>
            <person name="Ellis J.G."/>
            <person name="Dodds P.N."/>
            <person name="Schein J.E."/>
            <person name="Zhong S."/>
            <person name="Hamelin R.C."/>
            <person name="Grigoriev I.V."/>
            <person name="Szabo L.J."/>
            <person name="Martin F."/>
        </authorList>
    </citation>
    <scope>NUCLEOTIDE SEQUENCE [LARGE SCALE GENOMIC DNA]</scope>
    <source>
        <strain evidence="4">98AG31 / pathotype 3-4-7</strain>
    </source>
</reference>
<keyword evidence="2" id="KW-0812">Transmembrane</keyword>
<feature type="transmembrane region" description="Helical" evidence="2">
    <location>
        <begin position="110"/>
        <end position="133"/>
    </location>
</feature>